<dbReference type="Proteomes" id="UP000077824">
    <property type="component" value="Chromosome"/>
</dbReference>
<dbReference type="GO" id="GO:0004074">
    <property type="term" value="F:biliverdin reductase [NAD(P)H] activity"/>
    <property type="evidence" value="ECO:0007669"/>
    <property type="project" value="TreeGrafter"/>
</dbReference>
<reference evidence="2 3" key="1">
    <citation type="submission" date="2016-04" db="EMBL/GenBank/DDBJ databases">
        <title>Complete Genome Sequence of Chryseobacterium sp. IHBB 10212.</title>
        <authorList>
            <person name="Pal M."/>
            <person name="Swarnkar M.K."/>
            <person name="Kaushal K."/>
            <person name="Chhibber S."/>
            <person name="Singh A.K."/>
            <person name="Gulati A."/>
        </authorList>
    </citation>
    <scope>NUCLEOTIDE SEQUENCE [LARGE SCALE GENOMIC DNA]</scope>
    <source>
        <strain evidence="2 3">IHBB 10212</strain>
    </source>
</reference>
<sequence>MKKVLIIGATGSLAKYVVEAVKPLENIELTLFTRNKNRLSKDLSDDCEVIEGNALNFIDIKNAVKGKDIVYINLDGDLETMTNNIVLAMQEEKVKRIIGISSIGIYNIPLRPVLVPYRKLADIIENSGLNYTILRPDWFTNTDEINYETTIKGSPEIGSAISRKSIADFVSKLINYPNLYINENLGISKPN</sequence>
<feature type="domain" description="NAD(P)-binding" evidence="1">
    <location>
        <begin position="8"/>
        <end position="176"/>
    </location>
</feature>
<dbReference type="AlphaFoldDB" id="A0A172Y032"/>
<accession>A0A172Y032</accession>
<dbReference type="OrthoDB" id="9803892at2"/>
<dbReference type="KEGG" id="chh:A0O34_19420"/>
<gene>
    <name evidence="2" type="ORF">A0O34_19420</name>
</gene>
<dbReference type="GO" id="GO:0042602">
    <property type="term" value="F:riboflavin reductase (NADPH) activity"/>
    <property type="evidence" value="ECO:0007669"/>
    <property type="project" value="TreeGrafter"/>
</dbReference>
<evidence type="ECO:0000259" key="1">
    <source>
        <dbReference type="Pfam" id="PF13460"/>
    </source>
</evidence>
<keyword evidence="3" id="KW-1185">Reference proteome</keyword>
<dbReference type="SUPFAM" id="SSF51735">
    <property type="entry name" value="NAD(P)-binding Rossmann-fold domains"/>
    <property type="match status" value="1"/>
</dbReference>
<dbReference type="InterPro" id="IPR051606">
    <property type="entry name" value="Polyketide_Oxido-like"/>
</dbReference>
<name>A0A172Y032_9FLAO</name>
<dbReference type="STRING" id="1685010.A0O34_19420"/>
<dbReference type="PANTHER" id="PTHR43355">
    <property type="entry name" value="FLAVIN REDUCTASE (NADPH)"/>
    <property type="match status" value="1"/>
</dbReference>
<dbReference type="InterPro" id="IPR036291">
    <property type="entry name" value="NAD(P)-bd_dom_sf"/>
</dbReference>
<proteinExistence type="predicted"/>
<dbReference type="PANTHER" id="PTHR43355:SF2">
    <property type="entry name" value="FLAVIN REDUCTASE (NADPH)"/>
    <property type="match status" value="1"/>
</dbReference>
<protein>
    <submittedName>
        <fullName evidence="2">NAD-dependent dehydratase</fullName>
    </submittedName>
</protein>
<dbReference type="Gene3D" id="3.40.50.720">
    <property type="entry name" value="NAD(P)-binding Rossmann-like Domain"/>
    <property type="match status" value="1"/>
</dbReference>
<dbReference type="Pfam" id="PF13460">
    <property type="entry name" value="NAD_binding_10"/>
    <property type="match status" value="1"/>
</dbReference>
<dbReference type="InterPro" id="IPR016040">
    <property type="entry name" value="NAD(P)-bd_dom"/>
</dbReference>
<evidence type="ECO:0000313" key="3">
    <source>
        <dbReference type="Proteomes" id="UP000077824"/>
    </source>
</evidence>
<organism evidence="2 3">
    <name type="scientific">Chryseobacterium glaciei</name>
    <dbReference type="NCBI Taxonomy" id="1685010"/>
    <lineage>
        <taxon>Bacteria</taxon>
        <taxon>Pseudomonadati</taxon>
        <taxon>Bacteroidota</taxon>
        <taxon>Flavobacteriia</taxon>
        <taxon>Flavobacteriales</taxon>
        <taxon>Weeksellaceae</taxon>
        <taxon>Chryseobacterium group</taxon>
        <taxon>Chryseobacterium</taxon>
    </lineage>
</organism>
<dbReference type="EMBL" id="CP015199">
    <property type="protein sequence ID" value="ANF52551.1"/>
    <property type="molecule type" value="Genomic_DNA"/>
</dbReference>
<dbReference type="RefSeq" id="WP_066758462.1">
    <property type="nucleotide sequence ID" value="NZ_CP015199.1"/>
</dbReference>
<evidence type="ECO:0000313" key="2">
    <source>
        <dbReference type="EMBL" id="ANF52551.1"/>
    </source>
</evidence>